<keyword evidence="2" id="KW-1185">Reference proteome</keyword>
<dbReference type="SMART" id="SM00320">
    <property type="entry name" value="WD40"/>
    <property type="match status" value="2"/>
</dbReference>
<dbReference type="Gene3D" id="2.130.10.10">
    <property type="entry name" value="YVTN repeat-like/Quinoprotein amine dehydrogenase"/>
    <property type="match status" value="1"/>
</dbReference>
<dbReference type="Proteomes" id="UP000035740">
    <property type="component" value="Unassembled WGS sequence"/>
</dbReference>
<name>A0A0J8B0E9_BETVV</name>
<dbReference type="Pfam" id="PF00400">
    <property type="entry name" value="WD40"/>
    <property type="match status" value="1"/>
</dbReference>
<dbReference type="OrthoDB" id="1741719at2759"/>
<dbReference type="SUPFAM" id="SSF50978">
    <property type="entry name" value="WD40 repeat-like"/>
    <property type="match status" value="1"/>
</dbReference>
<sequence>MSSMASDIIIKRTLLLATGSQDDYISLYDVYRGICLVQYQAHTSWPTSLAFLSQPEANLLISVGEDRSAIVWRLSERVRCCNKNEEEIVESRGQAMELVANVQIDIDPIASLSIGDTDNGPIMSTISRSGRLKIWHLQIH</sequence>
<dbReference type="AlphaFoldDB" id="A0A0J8B0E9"/>
<dbReference type="EMBL" id="KQ103492">
    <property type="protein sequence ID" value="KMS93367.1"/>
    <property type="molecule type" value="Genomic_DNA"/>
</dbReference>
<organism evidence="1 2">
    <name type="scientific">Beta vulgaris subsp. vulgaris</name>
    <name type="common">Beet</name>
    <dbReference type="NCBI Taxonomy" id="3555"/>
    <lineage>
        <taxon>Eukaryota</taxon>
        <taxon>Viridiplantae</taxon>
        <taxon>Streptophyta</taxon>
        <taxon>Embryophyta</taxon>
        <taxon>Tracheophyta</taxon>
        <taxon>Spermatophyta</taxon>
        <taxon>Magnoliopsida</taxon>
        <taxon>eudicotyledons</taxon>
        <taxon>Gunneridae</taxon>
        <taxon>Pentapetalae</taxon>
        <taxon>Caryophyllales</taxon>
        <taxon>Chenopodiaceae</taxon>
        <taxon>Betoideae</taxon>
        <taxon>Beta</taxon>
    </lineage>
</organism>
<dbReference type="Gramene" id="KMS93367">
    <property type="protein sequence ID" value="KMS93367"/>
    <property type="gene ID" value="BVRB_032200"/>
</dbReference>
<dbReference type="InterPro" id="IPR036322">
    <property type="entry name" value="WD40_repeat_dom_sf"/>
</dbReference>
<evidence type="ECO:0000313" key="2">
    <source>
        <dbReference type="Proteomes" id="UP000035740"/>
    </source>
</evidence>
<protein>
    <submittedName>
        <fullName evidence="1">Uncharacterized protein</fullName>
    </submittedName>
</protein>
<dbReference type="InterPro" id="IPR015943">
    <property type="entry name" value="WD40/YVTN_repeat-like_dom_sf"/>
</dbReference>
<evidence type="ECO:0000313" key="1">
    <source>
        <dbReference type="EMBL" id="KMS93367.1"/>
    </source>
</evidence>
<dbReference type="InterPro" id="IPR001680">
    <property type="entry name" value="WD40_rpt"/>
</dbReference>
<proteinExistence type="predicted"/>
<gene>
    <name evidence="1" type="ORF">BVRB_032200</name>
</gene>
<reference evidence="1 2" key="1">
    <citation type="journal article" date="2014" name="Nature">
        <title>The genome of the recently domesticated crop plant sugar beet (Beta vulgaris).</title>
        <authorList>
            <person name="Dohm J.C."/>
            <person name="Minoche A.E."/>
            <person name="Holtgrawe D."/>
            <person name="Capella-Gutierrez S."/>
            <person name="Zakrzewski F."/>
            <person name="Tafer H."/>
            <person name="Rupp O."/>
            <person name="Sorensen T.R."/>
            <person name="Stracke R."/>
            <person name="Reinhardt R."/>
            <person name="Goesmann A."/>
            <person name="Kraft T."/>
            <person name="Schulz B."/>
            <person name="Stadler P.F."/>
            <person name="Schmidt T."/>
            <person name="Gabaldon T."/>
            <person name="Lehrach H."/>
            <person name="Weisshaar B."/>
            <person name="Himmelbauer H."/>
        </authorList>
    </citation>
    <scope>NUCLEOTIDE SEQUENCE [LARGE SCALE GENOMIC DNA]</scope>
    <source>
        <tissue evidence="1">Taproot</tissue>
    </source>
</reference>
<accession>A0A0J8B0E9</accession>